<dbReference type="EMBL" id="JANPWZ010001417">
    <property type="protein sequence ID" value="KAJ3565945.1"/>
    <property type="molecule type" value="Genomic_DNA"/>
</dbReference>
<evidence type="ECO:0000313" key="2">
    <source>
        <dbReference type="EMBL" id="KAJ3565945.1"/>
    </source>
</evidence>
<dbReference type="PANTHER" id="PTHR10039:SF5">
    <property type="entry name" value="NACHT DOMAIN-CONTAINING PROTEIN"/>
    <property type="match status" value="1"/>
</dbReference>
<dbReference type="PANTHER" id="PTHR10039">
    <property type="entry name" value="AMELOGENIN"/>
    <property type="match status" value="1"/>
</dbReference>
<dbReference type="Proteomes" id="UP001148614">
    <property type="component" value="Unassembled WGS sequence"/>
</dbReference>
<evidence type="ECO:0000313" key="3">
    <source>
        <dbReference type="Proteomes" id="UP001148614"/>
    </source>
</evidence>
<dbReference type="AlphaFoldDB" id="A0A9W8NAS6"/>
<feature type="region of interest" description="Disordered" evidence="1">
    <location>
        <begin position="729"/>
        <end position="755"/>
    </location>
</feature>
<accession>A0A9W8NAS6</accession>
<evidence type="ECO:0000256" key="1">
    <source>
        <dbReference type="SAM" id="MobiDB-lite"/>
    </source>
</evidence>
<sequence>MMEPDRLKAYQKRTIANWDEEELEHWLQLTVSEISRQTSLCFFVDGLDECIETDLERVVDMIKMLMGYTNVKFCISSRDETSVNVQLYGLDVQSLNLHELTRRDICRFVTNELRRCFTAAPLSEDENQSLTTQLVANSQGVFLWAVLVAQKLRMSINRGDTSDQLHHQLTQIPRSMKQLYEQILEKSGATEESRQPEAASYFKFLICHSDRGFYHDGNTYCGGLTIKRFVPLYRRFHGSLRTLEHLARRLGTLCAGFVTIDSEDRGSISFTEVPYPNWRFIPFFVDAFLMNGHEDCRLGPNTGRKVELSDIGKYMVRWCESMHESSSDDKVKFLQHLDRSLSHYFTSTFGIPERNWVFVHMQESCRSEKAKFLLHDASTTDLARANYSRDYGGETWGFRPPLNFETDDSTLDFASFAFKWGFDELLSHYLEYGFSLTASYKDYLLLCSLRPKNAKPPRVWIEKLLKDGANPNAMFYWGLHDRVKTSPWLEYLVDTLSLWINVEELRSNFDPDTVKLFLDQGARLDDRTILIYAVKRSRHSCDLAPLPMRFIPPRPGFKITRKLYAVLVIEVNAKFLLEKQLQLGEDDCRNEKIQSLFSRGDVQEVQPHRQILLIHSRFEKQSDSIGSLPVLSALEDLTVGSYWVEHEVIEQFAEASPEDSERIFNNLDGGNDLFPYLEEHALDDVRSDNDSDSGLENLSLILQVWEASHKIPSIRRYLEERGYYKPPDDPAVIQSPIPMFEDNTTSDSKDFAATN</sequence>
<keyword evidence="3" id="KW-1185">Reference proteome</keyword>
<evidence type="ECO:0008006" key="4">
    <source>
        <dbReference type="Google" id="ProtNLM"/>
    </source>
</evidence>
<comment type="caution">
    <text evidence="2">The sequence shown here is derived from an EMBL/GenBank/DDBJ whole genome shotgun (WGS) entry which is preliminary data.</text>
</comment>
<proteinExistence type="predicted"/>
<organism evidence="2 3">
    <name type="scientific">Xylaria arbuscula</name>
    <dbReference type="NCBI Taxonomy" id="114810"/>
    <lineage>
        <taxon>Eukaryota</taxon>
        <taxon>Fungi</taxon>
        <taxon>Dikarya</taxon>
        <taxon>Ascomycota</taxon>
        <taxon>Pezizomycotina</taxon>
        <taxon>Sordariomycetes</taxon>
        <taxon>Xylariomycetidae</taxon>
        <taxon>Xylariales</taxon>
        <taxon>Xylariaceae</taxon>
        <taxon>Xylaria</taxon>
    </lineage>
</organism>
<gene>
    <name evidence="2" type="ORF">NPX13_g7312</name>
</gene>
<protein>
    <recommendedName>
        <fullName evidence="4">NACHT domain-containing protein</fullName>
    </recommendedName>
</protein>
<reference evidence="2" key="1">
    <citation type="submission" date="2022-07" db="EMBL/GenBank/DDBJ databases">
        <title>Genome Sequence of Xylaria arbuscula.</title>
        <authorList>
            <person name="Buettner E."/>
        </authorList>
    </citation>
    <scope>NUCLEOTIDE SEQUENCE</scope>
    <source>
        <strain evidence="2">VT107</strain>
    </source>
</reference>
<name>A0A9W8NAS6_9PEZI</name>